<evidence type="ECO:0000256" key="3">
    <source>
        <dbReference type="ARBA" id="ARBA00022705"/>
    </source>
</evidence>
<dbReference type="PANTHER" id="PTHR13394:SF0">
    <property type="entry name" value="ORIGIN RECOGNITION COMPLEX SUBUNIT 6"/>
    <property type="match status" value="1"/>
</dbReference>
<feature type="compositionally biased region" description="Basic and acidic residues" evidence="6">
    <location>
        <begin position="224"/>
        <end position="238"/>
    </location>
</feature>
<evidence type="ECO:0000256" key="5">
    <source>
        <dbReference type="ARBA" id="ARBA00023242"/>
    </source>
</evidence>
<sequence>MEAETLKRLAPKLGLTSARVLGKAEEFLRLSQVKCSGLSAMTTATSSSAVMCLQLAAAALNHPVDKDYLIRLSGLNRKVYLSCLRSFECLLEVDARLSLRDLAIQHSCLEAVSVASKILSRYESGLPPAQQEDLDLSKPLFLTAALFAACRCLKFKAEKNKFLAAAGVRRNIFDRLCVQLEKIGAQICQENATITAQPRRKQRTLLECIEQDRASDEEEEDEEIPRKQVRTDTADKEKDYEEWKRKILENAAKAAKPK</sequence>
<evidence type="ECO:0008006" key="11">
    <source>
        <dbReference type="Google" id="ProtNLM"/>
    </source>
</evidence>
<proteinExistence type="inferred from homology"/>
<dbReference type="Pfam" id="PF21913">
    <property type="entry name" value="ORC6_2nd"/>
    <property type="match status" value="1"/>
</dbReference>
<dbReference type="CDD" id="cd16075">
    <property type="entry name" value="ORC6_CTD"/>
    <property type="match status" value="1"/>
</dbReference>
<feature type="domain" description="ORC6 first cyclin-like" evidence="7">
    <location>
        <begin position="6"/>
        <end position="92"/>
    </location>
</feature>
<dbReference type="Proteomes" id="UP001176940">
    <property type="component" value="Unassembled WGS sequence"/>
</dbReference>
<keyword evidence="3" id="KW-0235">DNA replication</keyword>
<dbReference type="InterPro" id="IPR020529">
    <property type="entry name" value="ORC6_met/pln"/>
</dbReference>
<dbReference type="CDD" id="cd11583">
    <property type="entry name" value="Orc6_mid"/>
    <property type="match status" value="1"/>
</dbReference>
<reference evidence="9" key="1">
    <citation type="submission" date="2023-07" db="EMBL/GenBank/DDBJ databases">
        <authorList>
            <person name="Stuckert A."/>
        </authorList>
    </citation>
    <scope>NUCLEOTIDE SEQUENCE</scope>
</reference>
<dbReference type="Pfam" id="PF05460">
    <property type="entry name" value="ORC6"/>
    <property type="match status" value="1"/>
</dbReference>
<accession>A0ABN9MMJ0</accession>
<organism evidence="9 10">
    <name type="scientific">Ranitomeya imitator</name>
    <name type="common">mimic poison frog</name>
    <dbReference type="NCBI Taxonomy" id="111125"/>
    <lineage>
        <taxon>Eukaryota</taxon>
        <taxon>Metazoa</taxon>
        <taxon>Chordata</taxon>
        <taxon>Craniata</taxon>
        <taxon>Vertebrata</taxon>
        <taxon>Euteleostomi</taxon>
        <taxon>Amphibia</taxon>
        <taxon>Batrachia</taxon>
        <taxon>Anura</taxon>
        <taxon>Neobatrachia</taxon>
        <taxon>Hyloidea</taxon>
        <taxon>Dendrobatidae</taxon>
        <taxon>Dendrobatinae</taxon>
        <taxon>Ranitomeya</taxon>
    </lineage>
</organism>
<evidence type="ECO:0000313" key="9">
    <source>
        <dbReference type="EMBL" id="CAJ0967621.1"/>
    </source>
</evidence>
<name>A0ABN9MMJ0_9NEOB</name>
<evidence type="ECO:0000256" key="1">
    <source>
        <dbReference type="ARBA" id="ARBA00004123"/>
    </source>
</evidence>
<evidence type="ECO:0000256" key="6">
    <source>
        <dbReference type="SAM" id="MobiDB-lite"/>
    </source>
</evidence>
<dbReference type="InterPro" id="IPR008721">
    <property type="entry name" value="ORC6_cyclin_first"/>
</dbReference>
<feature type="region of interest" description="Disordered" evidence="6">
    <location>
        <begin position="211"/>
        <end position="238"/>
    </location>
</feature>
<evidence type="ECO:0000259" key="8">
    <source>
        <dbReference type="Pfam" id="PF21913"/>
    </source>
</evidence>
<evidence type="ECO:0000256" key="2">
    <source>
        <dbReference type="ARBA" id="ARBA00010840"/>
    </source>
</evidence>
<keyword evidence="10" id="KW-1185">Reference proteome</keyword>
<dbReference type="Gene3D" id="1.10.472.10">
    <property type="entry name" value="Cyclin-like"/>
    <property type="match status" value="1"/>
</dbReference>
<comment type="caution">
    <text evidence="9">The sequence shown here is derived from an EMBL/GenBank/DDBJ whole genome shotgun (WGS) entry which is preliminary data.</text>
</comment>
<evidence type="ECO:0000256" key="4">
    <source>
        <dbReference type="ARBA" id="ARBA00023125"/>
    </source>
</evidence>
<gene>
    <name evidence="9" type="ORF">RIMI_LOCUS22337481</name>
</gene>
<comment type="similarity">
    <text evidence="2">Belongs to the ORC6 family.</text>
</comment>
<feature type="domain" description="ORC6 second cyclin-like" evidence="8">
    <location>
        <begin position="97"/>
        <end position="183"/>
    </location>
</feature>
<dbReference type="EMBL" id="CAUEEQ010078440">
    <property type="protein sequence ID" value="CAJ0967621.1"/>
    <property type="molecule type" value="Genomic_DNA"/>
</dbReference>
<evidence type="ECO:0000259" key="7">
    <source>
        <dbReference type="Pfam" id="PF05460"/>
    </source>
</evidence>
<keyword evidence="5" id="KW-0539">Nucleus</keyword>
<evidence type="ECO:0000313" key="10">
    <source>
        <dbReference type="Proteomes" id="UP001176940"/>
    </source>
</evidence>
<dbReference type="PANTHER" id="PTHR13394">
    <property type="entry name" value="ORIGIN RECOGNITION COMPLEX SUBUNIT 6"/>
    <property type="match status" value="1"/>
</dbReference>
<keyword evidence="4" id="KW-0238">DNA-binding</keyword>
<comment type="subcellular location">
    <subcellularLocation>
        <location evidence="1">Nucleus</location>
    </subcellularLocation>
</comment>
<protein>
    <recommendedName>
        <fullName evidence="11">Origin recognition complex subunit 6</fullName>
    </recommendedName>
</protein>
<dbReference type="InterPro" id="IPR054113">
    <property type="entry name" value="ORC6_cyclin-like_2nd"/>
</dbReference>